<keyword evidence="2 4" id="KW-0808">Transferase</keyword>
<keyword evidence="1" id="KW-0056">Arginine metabolism</keyword>
<evidence type="ECO:0000313" key="5">
    <source>
        <dbReference type="Proteomes" id="UP001596103"/>
    </source>
</evidence>
<dbReference type="InterPro" id="IPR016181">
    <property type="entry name" value="Acyl_CoA_acyltransferase"/>
</dbReference>
<organism evidence="4 5">
    <name type="scientific">Paraburkholderia denitrificans</name>
    <dbReference type="NCBI Taxonomy" id="694025"/>
    <lineage>
        <taxon>Bacteria</taxon>
        <taxon>Pseudomonadati</taxon>
        <taxon>Pseudomonadota</taxon>
        <taxon>Betaproteobacteria</taxon>
        <taxon>Burkholderiales</taxon>
        <taxon>Burkholderiaceae</taxon>
        <taxon>Paraburkholderia</taxon>
    </lineage>
</organism>
<dbReference type="NCBIfam" id="TIGR03244">
    <property type="entry name" value="arg_catab_AstA"/>
    <property type="match status" value="1"/>
</dbReference>
<dbReference type="Pfam" id="PF04958">
    <property type="entry name" value="AstA"/>
    <property type="match status" value="1"/>
</dbReference>
<dbReference type="PANTHER" id="PTHR30420">
    <property type="entry name" value="N-SUCCINYLARGININE DIHYDROLASE"/>
    <property type="match status" value="1"/>
</dbReference>
<dbReference type="SUPFAM" id="SSF55729">
    <property type="entry name" value="Acyl-CoA N-acyltransferases (Nat)"/>
    <property type="match status" value="1"/>
</dbReference>
<keyword evidence="3 4" id="KW-0012">Acyltransferase</keyword>
<accession>A0ABW0JA69</accession>
<dbReference type="GO" id="GO:0008791">
    <property type="term" value="F:arginine N-succinyltransferase activity"/>
    <property type="evidence" value="ECO:0007669"/>
    <property type="project" value="UniProtKB-EC"/>
</dbReference>
<dbReference type="InterPro" id="IPR007041">
    <property type="entry name" value="Arg_succinylTrfase_AstA/AruG"/>
</dbReference>
<evidence type="ECO:0000256" key="3">
    <source>
        <dbReference type="ARBA" id="ARBA00023315"/>
    </source>
</evidence>
<dbReference type="InterPro" id="IPR017650">
    <property type="entry name" value="Arginine_N-succinylTrfase"/>
</dbReference>
<reference evidence="5" key="1">
    <citation type="journal article" date="2019" name="Int. J. Syst. Evol. Microbiol.">
        <title>The Global Catalogue of Microorganisms (GCM) 10K type strain sequencing project: providing services to taxonomists for standard genome sequencing and annotation.</title>
        <authorList>
            <consortium name="The Broad Institute Genomics Platform"/>
            <consortium name="The Broad Institute Genome Sequencing Center for Infectious Disease"/>
            <person name="Wu L."/>
            <person name="Ma J."/>
        </authorList>
    </citation>
    <scope>NUCLEOTIDE SEQUENCE [LARGE SCALE GENOMIC DNA]</scope>
    <source>
        <strain evidence="5">CCUG 56042</strain>
    </source>
</reference>
<gene>
    <name evidence="4" type="primary">astA</name>
    <name evidence="4" type="ORF">ACFPTO_14520</name>
</gene>
<proteinExistence type="predicted"/>
<evidence type="ECO:0000313" key="4">
    <source>
        <dbReference type="EMBL" id="MFC5430006.1"/>
    </source>
</evidence>
<protein>
    <submittedName>
        <fullName evidence="4">Arginine N-succinyltransferase</fullName>
        <ecNumber evidence="4">2.3.1.109</ecNumber>
    </submittedName>
</protein>
<comment type="caution">
    <text evidence="4">The sequence shown here is derived from an EMBL/GenBank/DDBJ whole genome shotgun (WGS) entry which is preliminary data.</text>
</comment>
<dbReference type="NCBIfam" id="TIGR03243">
    <property type="entry name" value="arg_catab_AOST"/>
    <property type="match status" value="1"/>
</dbReference>
<dbReference type="Proteomes" id="UP001596103">
    <property type="component" value="Unassembled WGS sequence"/>
</dbReference>
<keyword evidence="5" id="KW-1185">Reference proteome</keyword>
<sequence>MIVFRSIRNSDLDALFSLARSVGIGMTTLKADRSALEDRIAVAQASFSGAIDSKLADYMFVLEDTGSNQVVGVSAVKASVGLDEPFYSYRVCRLVHSSPKLDIYSQKETLILTNDLTGAAELCTLYLNPEFRGGTNGKLLSKGRLMFASNFIHLLPELIFAEMRGYQRNDGTSPFWDSLGKHFFKMDFGKADDMSSVGTKSFIAELMPRFPIYTDFLTEDAREYIGAVHSATAPAKRLLEQEGLNFEGLVDIFDAGPVLQGHVSQLRITQDSELAIARQGSEQHSDEATSGRRPMMVSNTLCKDFRVIVSYAEPQFGSIALGREELAALGIEPGDPVRVVAMNGQEIRSKAS</sequence>
<dbReference type="EMBL" id="JBHSMP010000016">
    <property type="protein sequence ID" value="MFC5430006.1"/>
    <property type="molecule type" value="Genomic_DNA"/>
</dbReference>
<dbReference type="PANTHER" id="PTHR30420:SF1">
    <property type="entry name" value="ARGININE N-SUCCINYLTRANSFERASE"/>
    <property type="match status" value="1"/>
</dbReference>
<evidence type="ECO:0000256" key="2">
    <source>
        <dbReference type="ARBA" id="ARBA00022679"/>
    </source>
</evidence>
<dbReference type="EC" id="2.3.1.109" evidence="4"/>
<evidence type="ECO:0000256" key="1">
    <source>
        <dbReference type="ARBA" id="ARBA00022503"/>
    </source>
</evidence>
<dbReference type="RefSeq" id="WP_377712051.1">
    <property type="nucleotide sequence ID" value="NZ_JBHSMP010000016.1"/>
</dbReference>
<name>A0ABW0JA69_9BURK</name>
<dbReference type="Gene3D" id="2.40.40.20">
    <property type="match status" value="1"/>
</dbReference>